<feature type="region of interest" description="Disordered" evidence="2">
    <location>
        <begin position="210"/>
        <end position="248"/>
    </location>
</feature>
<dbReference type="OMA" id="FLWAYRS"/>
<dbReference type="PANTHER" id="PTHR11599">
    <property type="entry name" value="PROTEASOME SUBUNIT ALPHA/BETA"/>
    <property type="match status" value="1"/>
</dbReference>
<protein>
    <recommendedName>
        <fullName evidence="4">Proteasome subunit alpha type-1</fullName>
    </recommendedName>
</protein>
<dbReference type="AlphaFoldDB" id="A0A452SXW0"/>
<dbReference type="SUPFAM" id="SSF56235">
    <property type="entry name" value="N-terminal nucleophile aminohydrolases (Ntn hydrolases)"/>
    <property type="match status" value="1"/>
</dbReference>
<dbReference type="GeneTree" id="ENSGT00550000074855"/>
<evidence type="ECO:0000256" key="1">
    <source>
        <dbReference type="ARBA" id="ARBA00022942"/>
    </source>
</evidence>
<dbReference type="Pfam" id="PF00227">
    <property type="entry name" value="Proteasome"/>
    <property type="match status" value="1"/>
</dbReference>
<dbReference type="InterPro" id="IPR029055">
    <property type="entry name" value="Ntn_hydrolases_N"/>
</dbReference>
<feature type="compositionally biased region" description="Basic and acidic residues" evidence="2">
    <location>
        <begin position="237"/>
        <end position="248"/>
    </location>
</feature>
<keyword evidence="1" id="KW-0647">Proteasome</keyword>
<evidence type="ECO:0008006" key="4">
    <source>
        <dbReference type="Google" id="ProtNLM"/>
    </source>
</evidence>
<dbReference type="Gene3D" id="3.60.20.10">
    <property type="entry name" value="Glutamine Phosphoribosylpyrophosphate, subunit 1, domain 1"/>
    <property type="match status" value="1"/>
</dbReference>
<dbReference type="GO" id="GO:0005839">
    <property type="term" value="C:proteasome core complex"/>
    <property type="evidence" value="ECO:0007669"/>
    <property type="project" value="InterPro"/>
</dbReference>
<dbReference type="Ensembl" id="ENSUMAT00000000459.1">
    <property type="protein sequence ID" value="ENSUMAP00000000287.1"/>
    <property type="gene ID" value="ENSUMAG00000000415.1"/>
</dbReference>
<reference evidence="3" key="1">
    <citation type="submission" date="2019-03" db="UniProtKB">
        <authorList>
            <consortium name="Ensembl"/>
        </authorList>
    </citation>
    <scope>IDENTIFICATION</scope>
</reference>
<accession>A0A452SXW0</accession>
<sequence>TQVQKVSIPHSRPPGLRVLSGLQAPVWLSSCKPSAYLPAFLWAYRSTLRACNSSEKKILNVDNHIGISIAGLTVAARLFCNFIRQKCLDSRFVFDRPLSVSCLASLIGSKTQIPTQYGRRPYGAGQLIAGCDAVVPHIFQTCPSINYFDCRALSIGAHSQSAYTYLERHMSGFMEYSLNELVKHGLRDVTTKNVSIGIVVKDLEFTAYDDDDDISPFLEGPEEKPQRQAQPAYPTDRAAEKADEPMEH</sequence>
<dbReference type="InterPro" id="IPR001353">
    <property type="entry name" value="Proteasome_sua/b"/>
</dbReference>
<proteinExistence type="predicted"/>
<evidence type="ECO:0000313" key="3">
    <source>
        <dbReference type="Ensembl" id="ENSUMAP00000000287"/>
    </source>
</evidence>
<name>A0A452SXW0_URSMA</name>
<dbReference type="GO" id="GO:0051603">
    <property type="term" value="P:proteolysis involved in protein catabolic process"/>
    <property type="evidence" value="ECO:0007669"/>
    <property type="project" value="InterPro"/>
</dbReference>
<dbReference type="InterPro" id="IPR050115">
    <property type="entry name" value="Proteasome_alpha"/>
</dbReference>
<organism evidence="3">
    <name type="scientific">Ursus maritimus</name>
    <name type="common">Polar bear</name>
    <name type="synonym">Thalarctos maritimus</name>
    <dbReference type="NCBI Taxonomy" id="29073"/>
    <lineage>
        <taxon>Eukaryota</taxon>
        <taxon>Metazoa</taxon>
        <taxon>Chordata</taxon>
        <taxon>Craniata</taxon>
        <taxon>Vertebrata</taxon>
        <taxon>Euteleostomi</taxon>
        <taxon>Mammalia</taxon>
        <taxon>Eutheria</taxon>
        <taxon>Laurasiatheria</taxon>
        <taxon>Carnivora</taxon>
        <taxon>Caniformia</taxon>
        <taxon>Ursidae</taxon>
        <taxon>Ursus</taxon>
    </lineage>
</organism>
<evidence type="ECO:0000256" key="2">
    <source>
        <dbReference type="SAM" id="MobiDB-lite"/>
    </source>
</evidence>